<evidence type="ECO:0000313" key="2">
    <source>
        <dbReference type="EMBL" id="KAH8979575.1"/>
    </source>
</evidence>
<dbReference type="PANTHER" id="PTHR43586:SF21">
    <property type="entry name" value="PYRIDOXAL PHOSPHATE (PLP)-DEPENDENT ASPARTATE AMINOTRANSFERASE SUPERFAMILY"/>
    <property type="match status" value="1"/>
</dbReference>
<keyword evidence="3" id="KW-1185">Reference proteome</keyword>
<name>A0AAD4Q5G1_9AGAM</name>
<dbReference type="EMBL" id="JAKELL010000162">
    <property type="protein sequence ID" value="KAH8979575.1"/>
    <property type="molecule type" value="Genomic_DNA"/>
</dbReference>
<dbReference type="Pfam" id="PF00266">
    <property type="entry name" value="Aminotran_5"/>
    <property type="match status" value="1"/>
</dbReference>
<sequence length="230" mass="25854">MNLENLARSIEGDVLNEEEILVTVEHEANVGPWKKLAARKGLTLKHWHPRITDPSNPYSLAYDVQDLLPLIKTRLVAFSACSNILGSIIPVKNVIAATRSRAAELGVRRIEFSVDCVAYAPHRRMDVQDCDVDYAVFSFYKVSSNLVLFNPERFVRFPGLLPSHLCALRPCSLTPLIRRPNNAPLSSSQYPTCPLVERHRSAVACVGMSMTDRETRSYGTRKAEKMISRM</sequence>
<accession>A0AAD4Q5G1</accession>
<dbReference type="AlphaFoldDB" id="A0AAD4Q5G1"/>
<dbReference type="InterPro" id="IPR015424">
    <property type="entry name" value="PyrdxlP-dep_Trfase"/>
</dbReference>
<feature type="domain" description="Aminotransferase class V" evidence="1">
    <location>
        <begin position="7"/>
        <end position="141"/>
    </location>
</feature>
<dbReference type="PANTHER" id="PTHR43586">
    <property type="entry name" value="CYSTEINE DESULFURASE"/>
    <property type="match status" value="1"/>
</dbReference>
<comment type="caution">
    <text evidence="2">The sequence shown here is derived from an EMBL/GenBank/DDBJ whole genome shotgun (WGS) entry which is preliminary data.</text>
</comment>
<organism evidence="2 3">
    <name type="scientific">Lactarius akahatsu</name>
    <dbReference type="NCBI Taxonomy" id="416441"/>
    <lineage>
        <taxon>Eukaryota</taxon>
        <taxon>Fungi</taxon>
        <taxon>Dikarya</taxon>
        <taxon>Basidiomycota</taxon>
        <taxon>Agaricomycotina</taxon>
        <taxon>Agaricomycetes</taxon>
        <taxon>Russulales</taxon>
        <taxon>Russulaceae</taxon>
        <taxon>Lactarius</taxon>
    </lineage>
</organism>
<dbReference type="Proteomes" id="UP001201163">
    <property type="component" value="Unassembled WGS sequence"/>
</dbReference>
<protein>
    <recommendedName>
        <fullName evidence="1">Aminotransferase class V domain-containing protein</fullName>
    </recommendedName>
</protein>
<evidence type="ECO:0000259" key="1">
    <source>
        <dbReference type="Pfam" id="PF00266"/>
    </source>
</evidence>
<proteinExistence type="predicted"/>
<evidence type="ECO:0000313" key="3">
    <source>
        <dbReference type="Proteomes" id="UP001201163"/>
    </source>
</evidence>
<dbReference type="InterPro" id="IPR000192">
    <property type="entry name" value="Aminotrans_V_dom"/>
</dbReference>
<dbReference type="Gene3D" id="3.40.640.10">
    <property type="entry name" value="Type I PLP-dependent aspartate aminotransferase-like (Major domain)"/>
    <property type="match status" value="1"/>
</dbReference>
<dbReference type="InterPro" id="IPR015421">
    <property type="entry name" value="PyrdxlP-dep_Trfase_major"/>
</dbReference>
<gene>
    <name evidence="2" type="ORF">EDB92DRAFT_1903665</name>
</gene>
<reference evidence="2" key="1">
    <citation type="submission" date="2022-01" db="EMBL/GenBank/DDBJ databases">
        <title>Comparative genomics reveals a dynamic genome evolution in the ectomycorrhizal milk-cap (Lactarius) mushrooms.</title>
        <authorList>
            <consortium name="DOE Joint Genome Institute"/>
            <person name="Lebreton A."/>
            <person name="Tang N."/>
            <person name="Kuo A."/>
            <person name="LaButti K."/>
            <person name="Drula E."/>
            <person name="Barry K."/>
            <person name="Clum A."/>
            <person name="Lipzen A."/>
            <person name="Mousain D."/>
            <person name="Ng V."/>
            <person name="Wang R."/>
            <person name="Wang X."/>
            <person name="Dai Y."/>
            <person name="Henrissat B."/>
            <person name="Grigoriev I.V."/>
            <person name="Guerin-Laguette A."/>
            <person name="Yu F."/>
            <person name="Martin F.M."/>
        </authorList>
    </citation>
    <scope>NUCLEOTIDE SEQUENCE</scope>
    <source>
        <strain evidence="2">QP</strain>
    </source>
</reference>
<dbReference type="SUPFAM" id="SSF53383">
    <property type="entry name" value="PLP-dependent transferases"/>
    <property type="match status" value="1"/>
</dbReference>